<dbReference type="GO" id="GO:0005739">
    <property type="term" value="C:mitochondrion"/>
    <property type="evidence" value="ECO:0007669"/>
    <property type="project" value="UniProtKB-SubCell"/>
</dbReference>
<dbReference type="SUPFAM" id="SSF160909">
    <property type="entry name" value="ATP12-like"/>
    <property type="match status" value="1"/>
</dbReference>
<keyword evidence="3" id="KW-0809">Transit peptide</keyword>
<dbReference type="PANTHER" id="PTHR21013:SF10">
    <property type="entry name" value="ATP SYNTHASE MITOCHONDRIAL F1 COMPLEX ASSEMBLY FACTOR 2"/>
    <property type="match status" value="1"/>
</dbReference>
<comment type="similarity">
    <text evidence="2">Belongs to the ATP12 family.</text>
</comment>
<sequence length="367" mass="40758">MAVLRVPAALPHQVAFMTTTQLYALRPRAFHCIPVKAAIAHPVTAQGPPPKAPSAAQEFGDSIEQRRKQVSGPESRPVSPPAPLRKRFWKNVNVEKKPEGQYNVLLDTRPVRAPSKDILSIPPTKPHLAHAIALEWDVMTTAQQALKTHLIPLTSLAARAADIVREDEQGKTTIRDQIVATSMRYLDTDTLLCWVPEQPAFTAEEIRENGERPESLRGAQMRIAEDTITFLGTRVWPGIEIRPILDNDSILPVSQPQATNDTIRIWVSNLQPYDLAALERGILASKSLLVAVRLVAEWSENFRPIQQPSSKKFGIEEAAEASSLEVNWQTEMWGEVEDSHDVDKEDLRRQLGSVIVVVSGDAKDPAN</sequence>
<evidence type="ECO:0000256" key="5">
    <source>
        <dbReference type="ARBA" id="ARBA00023186"/>
    </source>
</evidence>
<comment type="subcellular location">
    <subcellularLocation>
        <location evidence="1">Mitochondrion</location>
    </subcellularLocation>
</comment>
<dbReference type="RefSeq" id="XP_033424907.1">
    <property type="nucleotide sequence ID" value="XM_033571592.1"/>
</dbReference>
<dbReference type="Gene3D" id="3.30.2180.10">
    <property type="entry name" value="ATP12-like"/>
    <property type="match status" value="1"/>
</dbReference>
<protein>
    <submittedName>
        <fullName evidence="7">ATP synthase complex assembly protein atp12</fullName>
    </submittedName>
</protein>
<keyword evidence="4" id="KW-0496">Mitochondrion</keyword>
<dbReference type="AlphaFoldDB" id="A0A5M9MI93"/>
<dbReference type="Proteomes" id="UP000324241">
    <property type="component" value="Unassembled WGS sequence"/>
</dbReference>
<dbReference type="InterPro" id="IPR023335">
    <property type="entry name" value="ATP12_ortho_dom_sf"/>
</dbReference>
<evidence type="ECO:0000256" key="4">
    <source>
        <dbReference type="ARBA" id="ARBA00023128"/>
    </source>
</evidence>
<evidence type="ECO:0000313" key="8">
    <source>
        <dbReference type="Proteomes" id="UP000324241"/>
    </source>
</evidence>
<dbReference type="InterPro" id="IPR011419">
    <property type="entry name" value="ATP12_ATP_synth-F1-assembly"/>
</dbReference>
<evidence type="ECO:0000256" key="2">
    <source>
        <dbReference type="ARBA" id="ARBA00008231"/>
    </source>
</evidence>
<dbReference type="PANTHER" id="PTHR21013">
    <property type="entry name" value="ATP SYNTHASE MITOCHONDRIAL F1 COMPLEX ASSEMBLY FACTOR 2/ATP12 PROTEIN, MITOCHONDRIAL PRECURSOR"/>
    <property type="match status" value="1"/>
</dbReference>
<gene>
    <name evidence="7" type="primary">ATP12</name>
    <name evidence="7" type="ORF">ATNIH1004_006965</name>
</gene>
<keyword evidence="5" id="KW-0143">Chaperone</keyword>
<accession>A0A5M9MI93</accession>
<comment type="caution">
    <text evidence="7">The sequence shown here is derived from an EMBL/GenBank/DDBJ whole genome shotgun (WGS) entry which is preliminary data.</text>
</comment>
<dbReference type="Pfam" id="PF07542">
    <property type="entry name" value="ATP12"/>
    <property type="match status" value="1"/>
</dbReference>
<reference evidence="7 8" key="1">
    <citation type="submission" date="2019-08" db="EMBL/GenBank/DDBJ databases">
        <title>The genome sequence of a newly discovered highly antifungal drug resistant Aspergillus species, Aspergillus tanneri NIH 1004.</title>
        <authorList>
            <person name="Mounaud S."/>
            <person name="Singh I."/>
            <person name="Joardar V."/>
            <person name="Pakala S."/>
            <person name="Pakala S."/>
            <person name="Venepally P."/>
            <person name="Chung J.K."/>
            <person name="Losada L."/>
            <person name="Nierman W.C."/>
        </authorList>
    </citation>
    <scope>NUCLEOTIDE SEQUENCE [LARGE SCALE GENOMIC DNA]</scope>
    <source>
        <strain evidence="7 8">NIH1004</strain>
    </source>
</reference>
<evidence type="ECO:0000256" key="6">
    <source>
        <dbReference type="SAM" id="MobiDB-lite"/>
    </source>
</evidence>
<dbReference type="EMBL" id="QUQM01000007">
    <property type="protein sequence ID" value="KAA8645546.1"/>
    <property type="molecule type" value="Genomic_DNA"/>
</dbReference>
<dbReference type="OrthoDB" id="5322896at2759"/>
<organism evidence="7 8">
    <name type="scientific">Aspergillus tanneri</name>
    <dbReference type="NCBI Taxonomy" id="1220188"/>
    <lineage>
        <taxon>Eukaryota</taxon>
        <taxon>Fungi</taxon>
        <taxon>Dikarya</taxon>
        <taxon>Ascomycota</taxon>
        <taxon>Pezizomycotina</taxon>
        <taxon>Eurotiomycetes</taxon>
        <taxon>Eurotiomycetidae</taxon>
        <taxon>Eurotiales</taxon>
        <taxon>Aspergillaceae</taxon>
        <taxon>Aspergillus</taxon>
        <taxon>Aspergillus subgen. Circumdati</taxon>
    </lineage>
</organism>
<dbReference type="InterPro" id="IPR042272">
    <property type="entry name" value="ATP12_ATP_synth-F1-assembly_N"/>
</dbReference>
<dbReference type="VEuPathDB" id="FungiDB:EYZ11_005446"/>
<evidence type="ECO:0000256" key="1">
    <source>
        <dbReference type="ARBA" id="ARBA00004173"/>
    </source>
</evidence>
<evidence type="ECO:0000313" key="7">
    <source>
        <dbReference type="EMBL" id="KAA8645546.1"/>
    </source>
</evidence>
<proteinExistence type="inferred from homology"/>
<feature type="region of interest" description="Disordered" evidence="6">
    <location>
        <begin position="43"/>
        <end position="84"/>
    </location>
</feature>
<dbReference type="GO" id="GO:0033615">
    <property type="term" value="P:mitochondrial proton-transporting ATP synthase complex assembly"/>
    <property type="evidence" value="ECO:0007669"/>
    <property type="project" value="TreeGrafter"/>
</dbReference>
<evidence type="ECO:0000256" key="3">
    <source>
        <dbReference type="ARBA" id="ARBA00022946"/>
    </source>
</evidence>
<name>A0A5M9MI93_9EURO</name>
<dbReference type="GeneID" id="54329667"/>
<dbReference type="Gene3D" id="1.10.3580.10">
    <property type="entry name" value="ATP12 ATPase"/>
    <property type="match status" value="1"/>
</dbReference>